<dbReference type="InterPro" id="IPR005835">
    <property type="entry name" value="NTP_transferase_dom"/>
</dbReference>
<feature type="domain" description="MannoseP isomerase/GMP-like beta-helix" evidence="11">
    <location>
        <begin position="273"/>
        <end position="326"/>
    </location>
</feature>
<dbReference type="PANTHER" id="PTHR46390">
    <property type="entry name" value="MANNOSE-1-PHOSPHATE GUANYLYLTRANSFERASE"/>
    <property type="match status" value="1"/>
</dbReference>
<dbReference type="SUPFAM" id="SSF53448">
    <property type="entry name" value="Nucleotide-diphospho-sugar transferases"/>
    <property type="match status" value="1"/>
</dbReference>
<comment type="similarity">
    <text evidence="1 8">Belongs to the mannose-6-phosphate isomerase type 2 family.</text>
</comment>
<dbReference type="Proteomes" id="UP000053695">
    <property type="component" value="Unassembled WGS sequence"/>
</dbReference>
<proteinExistence type="inferred from homology"/>
<dbReference type="AlphaFoldDB" id="N6VYM8"/>
<evidence type="ECO:0000256" key="6">
    <source>
        <dbReference type="ARBA" id="ARBA00023134"/>
    </source>
</evidence>
<comment type="catalytic activity">
    <reaction evidence="7">
        <text>alpha-D-mannose 1-phosphate + GTP + H(+) = GDP-alpha-D-mannose + diphosphate</text>
        <dbReference type="Rhea" id="RHEA:15229"/>
        <dbReference type="ChEBI" id="CHEBI:15378"/>
        <dbReference type="ChEBI" id="CHEBI:33019"/>
        <dbReference type="ChEBI" id="CHEBI:37565"/>
        <dbReference type="ChEBI" id="CHEBI:57527"/>
        <dbReference type="ChEBI" id="CHEBI:58409"/>
        <dbReference type="EC" id="2.7.7.13"/>
    </reaction>
</comment>
<dbReference type="GO" id="GO:0000271">
    <property type="term" value="P:polysaccharide biosynthetic process"/>
    <property type="evidence" value="ECO:0007669"/>
    <property type="project" value="InterPro"/>
</dbReference>
<organism evidence="12 13">
    <name type="scientific">Methanocaldococcus villosus KIN24-T80</name>
    <dbReference type="NCBI Taxonomy" id="1069083"/>
    <lineage>
        <taxon>Archaea</taxon>
        <taxon>Methanobacteriati</taxon>
        <taxon>Methanobacteriota</taxon>
        <taxon>Methanomada group</taxon>
        <taxon>Methanococci</taxon>
        <taxon>Methanococcales</taxon>
        <taxon>Methanocaldococcaceae</taxon>
        <taxon>Methanocaldococcus</taxon>
    </lineage>
</organism>
<keyword evidence="13" id="KW-1185">Reference proteome</keyword>
<dbReference type="CDD" id="cd02509">
    <property type="entry name" value="GDP-M1P_Guanylyltransferase"/>
    <property type="match status" value="1"/>
</dbReference>
<dbReference type="EC" id="2.7.7.13" evidence="2"/>
<dbReference type="InterPro" id="IPR001538">
    <property type="entry name" value="Man6P_isomerase-2_C"/>
</dbReference>
<dbReference type="FunFam" id="3.90.550.10:FF:000046">
    <property type="entry name" value="Mannose-1-phosphate guanylyltransferase (GDP)"/>
    <property type="match status" value="1"/>
</dbReference>
<gene>
    <name evidence="12" type="ORF">J422_03508</name>
</gene>
<protein>
    <recommendedName>
        <fullName evidence="2">mannose-1-phosphate guanylyltransferase</fullName>
        <ecNumber evidence="2">2.7.7.13</ecNumber>
    </recommendedName>
</protein>
<evidence type="ECO:0000256" key="5">
    <source>
        <dbReference type="ARBA" id="ARBA00022741"/>
    </source>
</evidence>
<dbReference type="EMBL" id="APMM01000022">
    <property type="protein sequence ID" value="ENN96232.1"/>
    <property type="molecule type" value="Genomic_DNA"/>
</dbReference>
<dbReference type="GO" id="GO:0004475">
    <property type="term" value="F:mannose-1-phosphate guanylyltransferase (GTP) activity"/>
    <property type="evidence" value="ECO:0007669"/>
    <property type="project" value="UniProtKB-EC"/>
</dbReference>
<dbReference type="FunFam" id="2.60.120.10:FF:000032">
    <property type="entry name" value="Mannose-1-phosphate guanylyltransferase/mannose-6-phosphate isomerase"/>
    <property type="match status" value="1"/>
</dbReference>
<evidence type="ECO:0000256" key="8">
    <source>
        <dbReference type="RuleBase" id="RU004190"/>
    </source>
</evidence>
<dbReference type="GO" id="GO:0016853">
    <property type="term" value="F:isomerase activity"/>
    <property type="evidence" value="ECO:0007669"/>
    <property type="project" value="UniProtKB-KW"/>
</dbReference>
<dbReference type="Pfam" id="PF01050">
    <property type="entry name" value="MannoseP_isomer"/>
    <property type="match status" value="1"/>
</dbReference>
<dbReference type="InterPro" id="IPR006375">
    <property type="entry name" value="Man1P_GuaTrfase/Man6P_Isoase"/>
</dbReference>
<evidence type="ECO:0000259" key="9">
    <source>
        <dbReference type="Pfam" id="PF00483"/>
    </source>
</evidence>
<dbReference type="InterPro" id="IPR054566">
    <property type="entry name" value="ManC/GMP-like_b-helix"/>
</dbReference>
<keyword evidence="12" id="KW-0413">Isomerase</keyword>
<dbReference type="Gene3D" id="3.90.550.10">
    <property type="entry name" value="Spore Coat Polysaccharide Biosynthesis Protein SpsA, Chain A"/>
    <property type="match status" value="1"/>
</dbReference>
<keyword evidence="5" id="KW-0547">Nucleotide-binding</keyword>
<dbReference type="PATRIC" id="fig|1069083.5.peg.684"/>
<dbReference type="Gene3D" id="2.60.120.10">
    <property type="entry name" value="Jelly Rolls"/>
    <property type="match status" value="1"/>
</dbReference>
<dbReference type="CDD" id="cd02213">
    <property type="entry name" value="cupin_PMI_typeII_C"/>
    <property type="match status" value="1"/>
</dbReference>
<evidence type="ECO:0000256" key="4">
    <source>
        <dbReference type="ARBA" id="ARBA00022695"/>
    </source>
</evidence>
<dbReference type="InterPro" id="IPR014710">
    <property type="entry name" value="RmlC-like_jellyroll"/>
</dbReference>
<sequence length="449" mass="51991">MISIILAGGKGTRLWPLSREYFSKQFLDFGFGKSLFQMTVERCLEFSGLNDIFVVTNEKYKFIVLNQLEELGYNFKEENILLEPESKNTLPAIYYAIKDLNNDEIVGVFPSDHIIKGDLKEYIEKAKKIANNYIVIFGVKPNKPHTGYGYIKPGEKLEVGYKVDEFKEKPNIEKAKEYLKKGYLWNSGMFLFKKDVFVEEVKNHCKEVYEAFLLDDIKEAYKTVPDISIDYGVIEKSKKVAVIPLEIKWNDLGSFDALYDEFSKDKNGNVILGDNIILDSKNNLSINKKLIALIDINDLIVVDTRDALLICKKGSSQKVKEVVKKLKEINDERAIIHKKVFRPWGYYKVLEEGERFKIKRITVLPGKRLSYQMHYHRSEHWIVVKGTAKVVIEGKEYLIRAGESIFVKSGLKHRLENPGKIPLEVIEIQVGEYLEEDDIVRFDDDYNRL</sequence>
<dbReference type="SUPFAM" id="SSF51182">
    <property type="entry name" value="RmlC-like cupins"/>
    <property type="match status" value="1"/>
</dbReference>
<dbReference type="InterPro" id="IPR051161">
    <property type="entry name" value="Mannose-6P_isomerase_type2"/>
</dbReference>
<evidence type="ECO:0000313" key="12">
    <source>
        <dbReference type="EMBL" id="ENN96232.1"/>
    </source>
</evidence>
<keyword evidence="4 12" id="KW-0548">Nucleotidyltransferase</keyword>
<dbReference type="NCBIfam" id="TIGR01479">
    <property type="entry name" value="GMP_PMI"/>
    <property type="match status" value="1"/>
</dbReference>
<evidence type="ECO:0000256" key="1">
    <source>
        <dbReference type="ARBA" id="ARBA00006115"/>
    </source>
</evidence>
<dbReference type="GO" id="GO:0009298">
    <property type="term" value="P:GDP-mannose biosynthetic process"/>
    <property type="evidence" value="ECO:0007669"/>
    <property type="project" value="TreeGrafter"/>
</dbReference>
<evidence type="ECO:0000259" key="10">
    <source>
        <dbReference type="Pfam" id="PF01050"/>
    </source>
</evidence>
<dbReference type="RefSeq" id="WP_004591154.1">
    <property type="nucleotide sequence ID" value="NZ_APMM01000022.1"/>
</dbReference>
<accession>N6VYM8</accession>
<dbReference type="OrthoDB" id="5825at2157"/>
<feature type="domain" description="Nucleotidyl transferase" evidence="9">
    <location>
        <begin position="3"/>
        <end position="266"/>
    </location>
</feature>
<dbReference type="InterPro" id="IPR011051">
    <property type="entry name" value="RmlC_Cupin_sf"/>
</dbReference>
<keyword evidence="3 12" id="KW-0808">Transferase</keyword>
<dbReference type="STRING" id="1069083.GCA_000371805_01332"/>
<dbReference type="Pfam" id="PF00483">
    <property type="entry name" value="NTP_transferase"/>
    <property type="match status" value="1"/>
</dbReference>
<dbReference type="PANTHER" id="PTHR46390:SF1">
    <property type="entry name" value="MANNOSE-1-PHOSPHATE GUANYLYLTRANSFERASE"/>
    <property type="match status" value="1"/>
</dbReference>
<evidence type="ECO:0000256" key="7">
    <source>
        <dbReference type="ARBA" id="ARBA00047343"/>
    </source>
</evidence>
<dbReference type="InterPro" id="IPR049577">
    <property type="entry name" value="GMPP_N"/>
</dbReference>
<dbReference type="Pfam" id="PF22640">
    <property type="entry name" value="ManC_GMP_beta-helix"/>
    <property type="match status" value="1"/>
</dbReference>
<reference evidence="12 13" key="1">
    <citation type="journal article" date="2013" name="Genome Announc.">
        <title>Draft Genome Sequence of a Highly Flagellated, Fast-Swimming Archaeon, Methanocaldococcus villosus Strain KIN24-T80 (DSM 22612).</title>
        <authorList>
            <person name="Thennarasu S."/>
            <person name="Polireddy D."/>
            <person name="Antony A."/>
            <person name="Yada M.R."/>
            <person name="Algarawi S."/>
            <person name="Sivakumar N."/>
        </authorList>
    </citation>
    <scope>NUCLEOTIDE SEQUENCE [LARGE SCALE GENOMIC DNA]</scope>
    <source>
        <strain evidence="12 13">KIN24-T80</strain>
    </source>
</reference>
<evidence type="ECO:0000256" key="2">
    <source>
        <dbReference type="ARBA" id="ARBA00012387"/>
    </source>
</evidence>
<comment type="caution">
    <text evidence="12">The sequence shown here is derived from an EMBL/GenBank/DDBJ whole genome shotgun (WGS) entry which is preliminary data.</text>
</comment>
<dbReference type="GO" id="GO:0005525">
    <property type="term" value="F:GTP binding"/>
    <property type="evidence" value="ECO:0007669"/>
    <property type="project" value="UniProtKB-KW"/>
</dbReference>
<evidence type="ECO:0000259" key="11">
    <source>
        <dbReference type="Pfam" id="PF22640"/>
    </source>
</evidence>
<dbReference type="InterPro" id="IPR029044">
    <property type="entry name" value="Nucleotide-diphossugar_trans"/>
</dbReference>
<evidence type="ECO:0000256" key="3">
    <source>
        <dbReference type="ARBA" id="ARBA00022679"/>
    </source>
</evidence>
<name>N6VYM8_9EURY</name>
<feature type="domain" description="Mannose-6-phosphate isomerase type II C-terminal" evidence="10">
    <location>
        <begin position="331"/>
        <end position="444"/>
    </location>
</feature>
<keyword evidence="6" id="KW-0342">GTP-binding</keyword>
<evidence type="ECO:0000313" key="13">
    <source>
        <dbReference type="Proteomes" id="UP000053695"/>
    </source>
</evidence>